<dbReference type="WBParaSite" id="ES5_v2.g8474.t1">
    <property type="protein sequence ID" value="ES5_v2.g8474.t1"/>
    <property type="gene ID" value="ES5_v2.g8474"/>
</dbReference>
<accession>A0AC34GU94</accession>
<protein>
    <submittedName>
        <fullName evidence="2">SH2 domain-containing protein</fullName>
    </submittedName>
</protein>
<dbReference type="Proteomes" id="UP000887579">
    <property type="component" value="Unplaced"/>
</dbReference>
<organism evidence="1 2">
    <name type="scientific">Panagrolaimus sp. ES5</name>
    <dbReference type="NCBI Taxonomy" id="591445"/>
    <lineage>
        <taxon>Eukaryota</taxon>
        <taxon>Metazoa</taxon>
        <taxon>Ecdysozoa</taxon>
        <taxon>Nematoda</taxon>
        <taxon>Chromadorea</taxon>
        <taxon>Rhabditida</taxon>
        <taxon>Tylenchina</taxon>
        <taxon>Panagrolaimomorpha</taxon>
        <taxon>Panagrolaimoidea</taxon>
        <taxon>Panagrolaimidae</taxon>
        <taxon>Panagrolaimus</taxon>
    </lineage>
</organism>
<reference evidence="2" key="1">
    <citation type="submission" date="2022-11" db="UniProtKB">
        <authorList>
            <consortium name="WormBaseParasite"/>
        </authorList>
    </citation>
    <scope>IDENTIFICATION</scope>
</reference>
<evidence type="ECO:0000313" key="1">
    <source>
        <dbReference type="Proteomes" id="UP000887579"/>
    </source>
</evidence>
<evidence type="ECO:0000313" key="2">
    <source>
        <dbReference type="WBParaSite" id="ES5_v2.g8474.t1"/>
    </source>
</evidence>
<name>A0AC34GU94_9BILA</name>
<proteinExistence type="predicted"/>
<sequence>MFYNPFLADSIRRICCVVGNQENRQVAYVTRRTTENGGSKKECHIFRTEISQQVEDIKAVLSSAFQRIVFVDNSTSTPLPSLSSAASSTSSKANSNSETTISSHRSASLSRITPIKQKGCELKSPSVTSTLPYTSTPKLNSQQKSGNRQMSAAILFQRFFGTTPKRSNNNSPSAITSGTTETTNYCSTTPLRKIKDSERRRKRPVSAIFGEAMRHAANTLTPKKTSSTSKQQSGLCGTPAAVMLRDKKIALSKIQESENDEISPKKEPELEFDEKLGEFVFPIGQLMDDQLQRLAYFCNNPNKFEVYAILSQMPEGAFLLRYSESRRRCLALSVRVPDSYDNDSKISHYLIIRNQQGFRLKGSQRFFSSLPMLITHHTVLPELLPCRLIFVEWDKNLLRGKQMPMSMSSSLYGTPIPLGYHENQYSSPPRILNLSQSPHKKHARRSFELYEG</sequence>